<protein>
    <recommendedName>
        <fullName evidence="2">Peptidase A2B Ty3 transposon peptidase domain-containing protein</fullName>
    </recommendedName>
</protein>
<dbReference type="Gene3D" id="2.40.70.10">
    <property type="entry name" value="Acid Proteases"/>
    <property type="match status" value="1"/>
</dbReference>
<evidence type="ECO:0000259" key="2">
    <source>
        <dbReference type="Pfam" id="PF12384"/>
    </source>
</evidence>
<dbReference type="InterPro" id="IPR021109">
    <property type="entry name" value="Peptidase_aspartic_dom_sf"/>
</dbReference>
<keyword evidence="4" id="KW-1185">Reference proteome</keyword>
<reference evidence="3 4" key="1">
    <citation type="submission" date="2017-03" db="EMBL/GenBank/DDBJ databases">
        <title>Genome Survey of Euroglyphus maynei.</title>
        <authorList>
            <person name="Arlian L.G."/>
            <person name="Morgan M.S."/>
            <person name="Rider S.D."/>
        </authorList>
    </citation>
    <scope>NUCLEOTIDE SEQUENCE [LARGE SCALE GENOMIC DNA]</scope>
    <source>
        <strain evidence="3">Arlian Lab</strain>
        <tissue evidence="3">Whole body</tissue>
    </source>
</reference>
<gene>
    <name evidence="3" type="ORF">BLA29_013891</name>
</gene>
<dbReference type="InterPro" id="IPR024650">
    <property type="entry name" value="Peptidase_A2B"/>
</dbReference>
<dbReference type="Pfam" id="PF12384">
    <property type="entry name" value="Peptidase_A2B"/>
    <property type="match status" value="1"/>
</dbReference>
<organism evidence="3 4">
    <name type="scientific">Euroglyphus maynei</name>
    <name type="common">Mayne's house dust mite</name>
    <dbReference type="NCBI Taxonomy" id="6958"/>
    <lineage>
        <taxon>Eukaryota</taxon>
        <taxon>Metazoa</taxon>
        <taxon>Ecdysozoa</taxon>
        <taxon>Arthropoda</taxon>
        <taxon>Chelicerata</taxon>
        <taxon>Arachnida</taxon>
        <taxon>Acari</taxon>
        <taxon>Acariformes</taxon>
        <taxon>Sarcoptiformes</taxon>
        <taxon>Astigmata</taxon>
        <taxon>Psoroptidia</taxon>
        <taxon>Analgoidea</taxon>
        <taxon>Pyroglyphidae</taxon>
        <taxon>Pyroglyphinae</taxon>
        <taxon>Euroglyphus</taxon>
    </lineage>
</organism>
<evidence type="ECO:0000313" key="4">
    <source>
        <dbReference type="Proteomes" id="UP000194236"/>
    </source>
</evidence>
<name>A0A1Y3BB36_EURMA</name>
<evidence type="ECO:0000256" key="1">
    <source>
        <dbReference type="SAM" id="MobiDB-lite"/>
    </source>
</evidence>
<evidence type="ECO:0000313" key="3">
    <source>
        <dbReference type="EMBL" id="OTF77397.1"/>
    </source>
</evidence>
<dbReference type="EMBL" id="MUJZ01032751">
    <property type="protein sequence ID" value="OTF77397.1"/>
    <property type="molecule type" value="Genomic_DNA"/>
</dbReference>
<sequence length="89" mass="10111">MNVTDAGERVMPEQISESSSSTSVMLTMHDKSLHKTIVTTINNQKVRILFDDGAGVSFISKRLTDLWRMESFEDEPIRIDTISETEISY</sequence>
<accession>A0A1Y3BB36</accession>
<comment type="caution">
    <text evidence="3">The sequence shown here is derived from an EMBL/GenBank/DDBJ whole genome shotgun (WGS) entry which is preliminary data.</text>
</comment>
<feature type="domain" description="Peptidase A2B Ty3 transposon peptidase" evidence="2">
    <location>
        <begin position="28"/>
        <end position="85"/>
    </location>
</feature>
<feature type="region of interest" description="Disordered" evidence="1">
    <location>
        <begin position="1"/>
        <end position="23"/>
    </location>
</feature>
<dbReference type="Proteomes" id="UP000194236">
    <property type="component" value="Unassembled WGS sequence"/>
</dbReference>
<proteinExistence type="predicted"/>
<dbReference type="AlphaFoldDB" id="A0A1Y3BB36"/>
<feature type="compositionally biased region" description="Basic and acidic residues" evidence="1">
    <location>
        <begin position="1"/>
        <end position="11"/>
    </location>
</feature>